<comment type="caution">
    <text evidence="2">The sequence shown here is derived from an EMBL/GenBank/DDBJ whole genome shotgun (WGS) entry which is preliminary data.</text>
</comment>
<feature type="transmembrane region" description="Helical" evidence="1">
    <location>
        <begin position="106"/>
        <end position="129"/>
    </location>
</feature>
<evidence type="ECO:0000313" key="2">
    <source>
        <dbReference type="EMBL" id="GAG60934.1"/>
    </source>
</evidence>
<feature type="transmembrane region" description="Helical" evidence="1">
    <location>
        <begin position="47"/>
        <end position="70"/>
    </location>
</feature>
<sequence length="244" mass="26089">MDNNQNEQVGEKLEEYTPPPKTFWKTITALGPGIILASSIVGSGELIATTVVGAKVGFSLLWLIILGCAVKVAAQIEIGRNAITWGRTPLASFDRVPGPRVAGRGWIYWCWAVMMMLIVVQQGGILAGVGQSLAAALPLTTAGRDEGTFHEDLAKAEIDTALARLKNRADLEAMEKSLVALRGQAEEQNASHDASIYAVLMALVTGVLLASGRYGLIERLSLVLVLAFTLFTFLAVVMLQADPN</sequence>
<keyword evidence="1" id="KW-0472">Membrane</keyword>
<dbReference type="EMBL" id="BART01006296">
    <property type="protein sequence ID" value="GAG60934.1"/>
    <property type="molecule type" value="Genomic_DNA"/>
</dbReference>
<feature type="transmembrane region" description="Helical" evidence="1">
    <location>
        <begin position="222"/>
        <end position="241"/>
    </location>
</feature>
<proteinExistence type="predicted"/>
<reference evidence="2" key="1">
    <citation type="journal article" date="2014" name="Front. Microbiol.">
        <title>High frequency of phylogenetically diverse reductive dehalogenase-homologous genes in deep subseafloor sedimentary metagenomes.</title>
        <authorList>
            <person name="Kawai M."/>
            <person name="Futagami T."/>
            <person name="Toyoda A."/>
            <person name="Takaki Y."/>
            <person name="Nishi S."/>
            <person name="Hori S."/>
            <person name="Arai W."/>
            <person name="Tsubouchi T."/>
            <person name="Morono Y."/>
            <person name="Uchiyama I."/>
            <person name="Ito T."/>
            <person name="Fujiyama A."/>
            <person name="Inagaki F."/>
            <person name="Takami H."/>
        </authorList>
    </citation>
    <scope>NUCLEOTIDE SEQUENCE</scope>
    <source>
        <strain evidence="2">Expedition CK06-06</strain>
    </source>
</reference>
<keyword evidence="1" id="KW-1133">Transmembrane helix</keyword>
<gene>
    <name evidence="2" type="ORF">S01H4_14353</name>
</gene>
<name>X0YVZ0_9ZZZZ</name>
<accession>X0YVZ0</accession>
<evidence type="ECO:0000256" key="1">
    <source>
        <dbReference type="SAM" id="Phobius"/>
    </source>
</evidence>
<keyword evidence="1" id="KW-0812">Transmembrane</keyword>
<dbReference type="AlphaFoldDB" id="X0YVZ0"/>
<feature type="transmembrane region" description="Helical" evidence="1">
    <location>
        <begin position="22"/>
        <end position="41"/>
    </location>
</feature>
<protein>
    <submittedName>
        <fullName evidence="2">Uncharacterized protein</fullName>
    </submittedName>
</protein>
<organism evidence="2">
    <name type="scientific">marine sediment metagenome</name>
    <dbReference type="NCBI Taxonomy" id="412755"/>
    <lineage>
        <taxon>unclassified sequences</taxon>
        <taxon>metagenomes</taxon>
        <taxon>ecological metagenomes</taxon>
    </lineage>
</organism>
<feature type="transmembrane region" description="Helical" evidence="1">
    <location>
        <begin position="194"/>
        <end position="210"/>
    </location>
</feature>